<reference evidence="1" key="1">
    <citation type="journal article" date="2015" name="Nature">
        <title>Complex archaea that bridge the gap between prokaryotes and eukaryotes.</title>
        <authorList>
            <person name="Spang A."/>
            <person name="Saw J.H."/>
            <person name="Jorgensen S.L."/>
            <person name="Zaremba-Niedzwiedzka K."/>
            <person name="Martijn J."/>
            <person name="Lind A.E."/>
            <person name="van Eijk R."/>
            <person name="Schleper C."/>
            <person name="Guy L."/>
            <person name="Ettema T.J."/>
        </authorList>
    </citation>
    <scope>NUCLEOTIDE SEQUENCE</scope>
</reference>
<dbReference type="AlphaFoldDB" id="A0A0F8XQT1"/>
<accession>A0A0F8XQT1</accession>
<name>A0A0F8XQT1_9ZZZZ</name>
<proteinExistence type="predicted"/>
<evidence type="ECO:0000313" key="1">
    <source>
        <dbReference type="EMBL" id="KKK71338.1"/>
    </source>
</evidence>
<protein>
    <submittedName>
        <fullName evidence="1">Uncharacterized protein</fullName>
    </submittedName>
</protein>
<dbReference type="EMBL" id="LAZR01057785">
    <property type="protein sequence ID" value="KKK71338.1"/>
    <property type="molecule type" value="Genomic_DNA"/>
</dbReference>
<gene>
    <name evidence="1" type="ORF">LCGC14_2914900</name>
</gene>
<organism evidence="1">
    <name type="scientific">marine sediment metagenome</name>
    <dbReference type="NCBI Taxonomy" id="412755"/>
    <lineage>
        <taxon>unclassified sequences</taxon>
        <taxon>metagenomes</taxon>
        <taxon>ecological metagenomes</taxon>
    </lineage>
</organism>
<sequence>MKKHTFNKGDLVRYISDNEVCKVVAIDNRRRAPIGVRTARFGVCFETPDRLELKRSITSNKMEDVIATAVDMIKGEVWENNDCL</sequence>
<comment type="caution">
    <text evidence="1">The sequence shown here is derived from an EMBL/GenBank/DDBJ whole genome shotgun (WGS) entry which is preliminary data.</text>
</comment>